<evidence type="ECO:0000256" key="2">
    <source>
        <dbReference type="SAM" id="Phobius"/>
    </source>
</evidence>
<dbReference type="RefSeq" id="WP_187480165.1">
    <property type="nucleotide sequence ID" value="NZ_CP060697.1"/>
</dbReference>
<evidence type="ECO:0000256" key="1">
    <source>
        <dbReference type="SAM" id="MobiDB-lite"/>
    </source>
</evidence>
<reference evidence="6 7" key="1">
    <citation type="submission" date="2020-08" db="EMBL/GenBank/DDBJ databases">
        <title>Sphingomonas sp. sand1-3 16S ribosomal RNA gene Genome sequencing and assembly.</title>
        <authorList>
            <person name="Kang M."/>
        </authorList>
    </citation>
    <scope>NUCLEOTIDE SEQUENCE [LARGE SCALE GENOMIC DNA]</scope>
    <source>
        <strain evidence="7">sand1-3</strain>
    </source>
</reference>
<evidence type="ECO:0000313" key="6">
    <source>
        <dbReference type="EMBL" id="QNM83210.1"/>
    </source>
</evidence>
<dbReference type="EMBL" id="CP060697">
    <property type="protein sequence ID" value="QNM83210.1"/>
    <property type="molecule type" value="Genomic_DNA"/>
</dbReference>
<keyword evidence="3" id="KW-0732">Signal</keyword>
<feature type="chain" id="PRO_5029013566" evidence="3">
    <location>
        <begin position="25"/>
        <end position="637"/>
    </location>
</feature>
<feature type="region of interest" description="Disordered" evidence="1">
    <location>
        <begin position="605"/>
        <end position="637"/>
    </location>
</feature>
<dbReference type="AlphaFoldDB" id="A0A7G9L3L1"/>
<protein>
    <submittedName>
        <fullName evidence="6">DUF2207 domain-containing protein</fullName>
    </submittedName>
</protein>
<proteinExistence type="predicted"/>
<evidence type="ECO:0000259" key="4">
    <source>
        <dbReference type="Pfam" id="PF09972"/>
    </source>
</evidence>
<accession>A0A7G9L3L1</accession>
<gene>
    <name evidence="6" type="ORF">H8M03_02325</name>
</gene>
<dbReference type="InterPro" id="IPR018702">
    <property type="entry name" value="DUF2207"/>
</dbReference>
<keyword evidence="2" id="KW-0472">Membrane</keyword>
<dbReference type="KEGG" id="ssau:H8M03_02325"/>
<evidence type="ECO:0000259" key="5">
    <source>
        <dbReference type="Pfam" id="PF20990"/>
    </source>
</evidence>
<feature type="domain" description="DUF2207" evidence="4">
    <location>
        <begin position="31"/>
        <end position="217"/>
    </location>
</feature>
<dbReference type="InterPro" id="IPR048389">
    <property type="entry name" value="YciQ-like_C"/>
</dbReference>
<feature type="transmembrane region" description="Helical" evidence="2">
    <location>
        <begin position="238"/>
        <end position="259"/>
    </location>
</feature>
<name>A0A7G9L3L1_9SPHN</name>
<feature type="domain" description="Predicted membrane protein YciQ-like C-terminal" evidence="5">
    <location>
        <begin position="275"/>
        <end position="563"/>
    </location>
</feature>
<dbReference type="Pfam" id="PF20990">
    <property type="entry name" value="DUF2207_C"/>
    <property type="match status" value="1"/>
</dbReference>
<evidence type="ECO:0000313" key="7">
    <source>
        <dbReference type="Proteomes" id="UP000515861"/>
    </source>
</evidence>
<keyword evidence="7" id="KW-1185">Reference proteome</keyword>
<feature type="compositionally biased region" description="Low complexity" evidence="1">
    <location>
        <begin position="605"/>
        <end position="616"/>
    </location>
</feature>
<sequence>MRALNRALLLLCWVLLAAATPARAEERIIAFGSTIFVKPDASLDVVERIFVNVENVSIRHGIYRDFPTRYTIPNGGRMKVGFTLVYARLDGQPVEHKVEKLSNGVRIRMGSADSMVTRGRHLYQIHYRVTRELGFFDGFDELYWNVTGTGWDFPIDQAGAQIHLPKPVGFLQRSVYTGPQGATGADAKVVAEKPGQITFMTTRPLAPREGLTVAVAFPKGVVAAPSETERLGWWVTDMLPIVLAGLTLAAVVGFLIYAYRRVGRDPPEGTIVPLFSPPDDLSPAAMRYLVQRGMDNRAFAAALIEAGVKGHVVLGEEKGFLIFGGEKYIEGATGTKYPLREPEHSAIAGLVGPGQRLELDNANHATFSAAHSKLESAFKARFENKLFFRNYAWVGGAVLVWLAGAYLTAVALTYDDGVLPWQILLVPPIATVTAVLLYLLGRKTESSMGSCLLRTLASAAALAACGFALTALMGGLATGRWEPIVLVALGLPLALSAFFWIEAPTRDGRALLDRIAGFRQYLSITERERLDRMQAPRDTLQMFERWLPYAVALEVENRWADRFASQLAAAAAAGQQGFGWYHGSHSPWTDTGRFTQSIGSSLSSAVSSASTAPGSSSGSGGGGSSGGGGGGGGGGGW</sequence>
<evidence type="ECO:0000256" key="3">
    <source>
        <dbReference type="SAM" id="SignalP"/>
    </source>
</evidence>
<keyword evidence="2" id="KW-0812">Transmembrane</keyword>
<keyword evidence="2" id="KW-1133">Transmembrane helix</keyword>
<feature type="transmembrane region" description="Helical" evidence="2">
    <location>
        <begin position="391"/>
        <end position="412"/>
    </location>
</feature>
<organism evidence="6 7">
    <name type="scientific">Sphingomonas sabuli</name>
    <dbReference type="NCBI Taxonomy" id="2764186"/>
    <lineage>
        <taxon>Bacteria</taxon>
        <taxon>Pseudomonadati</taxon>
        <taxon>Pseudomonadota</taxon>
        <taxon>Alphaproteobacteria</taxon>
        <taxon>Sphingomonadales</taxon>
        <taxon>Sphingomonadaceae</taxon>
        <taxon>Sphingomonas</taxon>
    </lineage>
</organism>
<dbReference type="Pfam" id="PF09972">
    <property type="entry name" value="DUF2207"/>
    <property type="match status" value="1"/>
</dbReference>
<feature type="compositionally biased region" description="Gly residues" evidence="1">
    <location>
        <begin position="617"/>
        <end position="637"/>
    </location>
</feature>
<feature type="transmembrane region" description="Helical" evidence="2">
    <location>
        <begin position="483"/>
        <end position="501"/>
    </location>
</feature>
<feature type="transmembrane region" description="Helical" evidence="2">
    <location>
        <begin position="452"/>
        <end position="477"/>
    </location>
</feature>
<dbReference type="Proteomes" id="UP000515861">
    <property type="component" value="Chromosome"/>
</dbReference>
<feature type="transmembrane region" description="Helical" evidence="2">
    <location>
        <begin position="418"/>
        <end position="440"/>
    </location>
</feature>
<feature type="signal peptide" evidence="3">
    <location>
        <begin position="1"/>
        <end position="24"/>
    </location>
</feature>